<feature type="transmembrane region" description="Helical" evidence="6">
    <location>
        <begin position="275"/>
        <end position="301"/>
    </location>
</feature>
<evidence type="ECO:0000259" key="7">
    <source>
        <dbReference type="Pfam" id="PF03772"/>
    </source>
</evidence>
<evidence type="ECO:0000256" key="3">
    <source>
        <dbReference type="ARBA" id="ARBA00022692"/>
    </source>
</evidence>
<dbReference type="AlphaFoldDB" id="A0A2M7IYS3"/>
<evidence type="ECO:0000313" key="10">
    <source>
        <dbReference type="Proteomes" id="UP000230505"/>
    </source>
</evidence>
<dbReference type="PANTHER" id="PTHR30619">
    <property type="entry name" value="DNA INTERNALIZATION/COMPETENCE PROTEIN COMEC/REC2"/>
    <property type="match status" value="1"/>
</dbReference>
<evidence type="ECO:0000256" key="1">
    <source>
        <dbReference type="ARBA" id="ARBA00004651"/>
    </source>
</evidence>
<dbReference type="PANTHER" id="PTHR30619:SF7">
    <property type="entry name" value="BETA-LACTAMASE DOMAIN PROTEIN"/>
    <property type="match status" value="1"/>
</dbReference>
<proteinExistence type="predicted"/>
<dbReference type="Proteomes" id="UP000230505">
    <property type="component" value="Unassembled WGS sequence"/>
</dbReference>
<feature type="transmembrane region" description="Helical" evidence="6">
    <location>
        <begin position="6"/>
        <end position="23"/>
    </location>
</feature>
<keyword evidence="5 6" id="KW-0472">Membrane</keyword>
<evidence type="ECO:0000256" key="6">
    <source>
        <dbReference type="SAM" id="Phobius"/>
    </source>
</evidence>
<dbReference type="Pfam" id="PF13567">
    <property type="entry name" value="DUF4131"/>
    <property type="match status" value="1"/>
</dbReference>
<feature type="transmembrane region" description="Helical" evidence="6">
    <location>
        <begin position="51"/>
        <end position="70"/>
    </location>
</feature>
<gene>
    <name evidence="9" type="ORF">COZ78_00895</name>
</gene>
<feature type="transmembrane region" description="Helical" evidence="6">
    <location>
        <begin position="335"/>
        <end position="352"/>
    </location>
</feature>
<evidence type="ECO:0000256" key="5">
    <source>
        <dbReference type="ARBA" id="ARBA00023136"/>
    </source>
</evidence>
<dbReference type="InterPro" id="IPR004477">
    <property type="entry name" value="ComEC_N"/>
</dbReference>
<keyword evidence="3 6" id="KW-0812">Transmembrane</keyword>
<protein>
    <recommendedName>
        <fullName evidence="11">ComEC/Rec2-related protein domain-containing protein</fullName>
    </recommendedName>
</protein>
<comment type="caution">
    <text evidence="9">The sequence shown here is derived from an EMBL/GenBank/DDBJ whole genome shotgun (WGS) entry which is preliminary data.</text>
</comment>
<feature type="transmembrane region" description="Helical" evidence="6">
    <location>
        <begin position="238"/>
        <end position="263"/>
    </location>
</feature>
<sequence>MAKGKLFFWSCLSFISGVFINSFINLPWQVWLGFLLIVLVPLFVFRFNTRLLVVGILFLAFSLGVFRCQAEAGKILESRLREFNNTGQVLDLIGVIYDEPKDGENSQQLKLRIESLEKIENLLVVAPKYPEYDYGDKMKVRGKLKTPENFEKFNYQGYLQKERIYSTMIFPEIEFLESGQGSFLKKMLFGFKKSFQETWQKLLSPPHLGIFEALVFGEEENISASWKEKLNLSGTRHLTAVSGMNITIISFLLASVLSSLGFLKQRAALISLVFIWLYILMIGWPASALRAGLMVSLFLIAQTLGRLSSGSRSLVFGATILLAENPLLLKLDIGFQLSFLAMAGLIYWQPFFKDRVFVKLPEFFKLNLAATFASQVFTLPILIYNFGYASLVSPLTNILLVPIIPYLTMVGFLFGVLGMAFLPLGQILSWVLWLGLSYILLVVDLSLKIPFSHIVINNTSTWLLPIIYSVLIFLTRKISRKQPHFLEP</sequence>
<dbReference type="NCBIfam" id="TIGR00360">
    <property type="entry name" value="ComEC_N-term"/>
    <property type="match status" value="1"/>
</dbReference>
<dbReference type="EMBL" id="PFHV01000024">
    <property type="protein sequence ID" value="PIX03331.1"/>
    <property type="molecule type" value="Genomic_DNA"/>
</dbReference>
<dbReference type="GO" id="GO:0005886">
    <property type="term" value="C:plasma membrane"/>
    <property type="evidence" value="ECO:0007669"/>
    <property type="project" value="UniProtKB-SubCell"/>
</dbReference>
<comment type="subcellular location">
    <subcellularLocation>
        <location evidence="1">Cell membrane</location>
        <topology evidence="1">Multi-pass membrane protein</topology>
    </subcellularLocation>
</comment>
<evidence type="ECO:0008006" key="11">
    <source>
        <dbReference type="Google" id="ProtNLM"/>
    </source>
</evidence>
<name>A0A2M7IYS3_9BACT</name>
<dbReference type="InterPro" id="IPR025405">
    <property type="entry name" value="DUF4131"/>
</dbReference>
<organism evidence="9 10">
    <name type="scientific">bacterium (Candidatus Gribaldobacteria) CG_4_8_14_3_um_filter_42_11</name>
    <dbReference type="NCBI Taxonomy" id="2014267"/>
    <lineage>
        <taxon>Bacteria</taxon>
        <taxon>Candidatus Gribaldobacteria</taxon>
    </lineage>
</organism>
<feature type="transmembrane region" description="Helical" evidence="6">
    <location>
        <begin position="453"/>
        <end position="474"/>
    </location>
</feature>
<evidence type="ECO:0000313" key="9">
    <source>
        <dbReference type="EMBL" id="PIX03331.1"/>
    </source>
</evidence>
<dbReference type="InterPro" id="IPR052159">
    <property type="entry name" value="Competence_DNA_uptake"/>
</dbReference>
<evidence type="ECO:0000256" key="4">
    <source>
        <dbReference type="ARBA" id="ARBA00022989"/>
    </source>
</evidence>
<feature type="transmembrane region" description="Helical" evidence="6">
    <location>
        <begin position="427"/>
        <end position="447"/>
    </location>
</feature>
<evidence type="ECO:0000259" key="8">
    <source>
        <dbReference type="Pfam" id="PF13567"/>
    </source>
</evidence>
<keyword evidence="4 6" id="KW-1133">Transmembrane helix</keyword>
<keyword evidence="2" id="KW-1003">Cell membrane</keyword>
<dbReference type="Pfam" id="PF03772">
    <property type="entry name" value="Competence"/>
    <property type="match status" value="1"/>
</dbReference>
<feature type="domain" description="DUF4131" evidence="8">
    <location>
        <begin position="26"/>
        <end position="175"/>
    </location>
</feature>
<feature type="transmembrane region" description="Helical" evidence="6">
    <location>
        <begin position="28"/>
        <end position="45"/>
    </location>
</feature>
<accession>A0A2M7IYS3</accession>
<reference evidence="10" key="1">
    <citation type="submission" date="2017-09" db="EMBL/GenBank/DDBJ databases">
        <title>Depth-based differentiation of microbial function through sediment-hosted aquifers and enrichment of novel symbionts in the deep terrestrial subsurface.</title>
        <authorList>
            <person name="Probst A.J."/>
            <person name="Ladd B."/>
            <person name="Jarett J.K."/>
            <person name="Geller-Mcgrath D.E."/>
            <person name="Sieber C.M.K."/>
            <person name="Emerson J.B."/>
            <person name="Anantharaman K."/>
            <person name="Thomas B.C."/>
            <person name="Malmstrom R."/>
            <person name="Stieglmeier M."/>
            <person name="Klingl A."/>
            <person name="Woyke T."/>
            <person name="Ryan C.M."/>
            <person name="Banfield J.F."/>
        </authorList>
    </citation>
    <scope>NUCLEOTIDE SEQUENCE [LARGE SCALE GENOMIC DNA]</scope>
</reference>
<feature type="domain" description="ComEC/Rec2-related protein" evidence="7">
    <location>
        <begin position="214"/>
        <end position="479"/>
    </location>
</feature>
<feature type="transmembrane region" description="Helical" evidence="6">
    <location>
        <begin position="364"/>
        <end position="386"/>
    </location>
</feature>
<feature type="transmembrane region" description="Helical" evidence="6">
    <location>
        <begin position="398"/>
        <end position="420"/>
    </location>
</feature>
<evidence type="ECO:0000256" key="2">
    <source>
        <dbReference type="ARBA" id="ARBA00022475"/>
    </source>
</evidence>